<dbReference type="Pfam" id="PF03537">
    <property type="entry name" value="Glyco_hydro_114"/>
    <property type="match status" value="1"/>
</dbReference>
<evidence type="ECO:0000256" key="2">
    <source>
        <dbReference type="ARBA" id="ARBA00012755"/>
    </source>
</evidence>
<gene>
    <name evidence="5" type="ORF">BLS_009737</name>
</gene>
<dbReference type="Proteomes" id="UP000433883">
    <property type="component" value="Unassembled WGS sequence"/>
</dbReference>
<accession>A0A8H3U4J2</accession>
<dbReference type="InterPro" id="IPR013785">
    <property type="entry name" value="Aldolase_TIM"/>
</dbReference>
<proteinExistence type="predicted"/>
<name>A0A8H3U4J2_VENIN</name>
<dbReference type="EMBL" id="WNWQ01000910">
    <property type="protein sequence ID" value="KAE9963067.1"/>
    <property type="molecule type" value="Genomic_DNA"/>
</dbReference>
<dbReference type="InterPro" id="IPR017853">
    <property type="entry name" value="GH"/>
</dbReference>
<dbReference type="PANTHER" id="PTHR35273:SF2">
    <property type="entry name" value="ALPHA-GALACTOSIDASE"/>
    <property type="match status" value="1"/>
</dbReference>
<protein>
    <recommendedName>
        <fullName evidence="2">alpha-galactosidase</fullName>
        <ecNumber evidence="2">3.2.1.22</ecNumber>
    </recommendedName>
</protein>
<dbReference type="PANTHER" id="PTHR35273">
    <property type="entry name" value="ALPHA-1,4 POLYGALACTOSAMINIDASE, PUTATIVE (AFU_ORTHOLOGUE AFUA_3G07890)-RELATED"/>
    <property type="match status" value="1"/>
</dbReference>
<feature type="domain" description="Glycoside-hydrolase family GH114 TIM-barrel" evidence="4">
    <location>
        <begin position="103"/>
        <end position="344"/>
    </location>
</feature>
<comment type="caution">
    <text evidence="5">The sequence shown here is derived from an EMBL/GenBank/DDBJ whole genome shotgun (WGS) entry which is preliminary data.</text>
</comment>
<dbReference type="Gene3D" id="3.20.20.70">
    <property type="entry name" value="Aldolase class I"/>
    <property type="match status" value="1"/>
</dbReference>
<sequence length="423" mass="46524">MTVSLLTRLILASAALSWAASTTNQLDASVATIEDINEPALDLSDIELLASIKNTQDTEEADIDEAESVRGKTWWQPTDTTFQIILSKVMLPNPDNSTRKPPQIEPTFASVFEVDLFDTPSSTMRAMKRAGRKVICYFSAGTSEDWRPDYKDFKPADKGKCLAEWAGERYLDVRSPNVWHIMRNRIRLAKRKGCDAIDPDNVDVANNDNGKNLTQSDAITFIKKIANEAHRQRMAFGLKNAQDTLVQVINMTDFAVNESCAQDGGAEGCASYANFTKLGRPVYHIEYTNYTTNPSTLELNLCSSLPLLSNLTSDGIRDHLCLRGYENTIGRGFSTVIKNLGLDEWVLYCDGRWSKSTVEGKLAVVKARFECPIATDTGLGLKSPQGEGLCKAPVGNNGTGGAGGGERRRVKTRRALGWLGGRL</sequence>
<organism evidence="5 6">
    <name type="scientific">Venturia inaequalis</name>
    <name type="common">Apple scab fungus</name>
    <dbReference type="NCBI Taxonomy" id="5025"/>
    <lineage>
        <taxon>Eukaryota</taxon>
        <taxon>Fungi</taxon>
        <taxon>Dikarya</taxon>
        <taxon>Ascomycota</taxon>
        <taxon>Pezizomycotina</taxon>
        <taxon>Dothideomycetes</taxon>
        <taxon>Pleosporomycetidae</taxon>
        <taxon>Venturiales</taxon>
        <taxon>Venturiaceae</taxon>
        <taxon>Venturia</taxon>
    </lineage>
</organism>
<feature type="chain" id="PRO_5034904954" description="alpha-galactosidase" evidence="3">
    <location>
        <begin position="20"/>
        <end position="423"/>
    </location>
</feature>
<dbReference type="GO" id="GO:0004557">
    <property type="term" value="F:alpha-galactosidase activity"/>
    <property type="evidence" value="ECO:0007669"/>
    <property type="project" value="UniProtKB-EC"/>
</dbReference>
<comment type="catalytic activity">
    <reaction evidence="1">
        <text>Hydrolysis of terminal, non-reducing alpha-D-galactose residues in alpha-D-galactosides, including galactose oligosaccharides, galactomannans and galactolipids.</text>
        <dbReference type="EC" id="3.2.1.22"/>
    </reaction>
</comment>
<dbReference type="InterPro" id="IPR004352">
    <property type="entry name" value="GH114_TIM-barrel"/>
</dbReference>
<dbReference type="EC" id="3.2.1.22" evidence="2"/>
<evidence type="ECO:0000259" key="4">
    <source>
        <dbReference type="Pfam" id="PF03537"/>
    </source>
</evidence>
<feature type="signal peptide" evidence="3">
    <location>
        <begin position="1"/>
        <end position="19"/>
    </location>
</feature>
<evidence type="ECO:0000256" key="3">
    <source>
        <dbReference type="SAM" id="SignalP"/>
    </source>
</evidence>
<reference evidence="5 6" key="1">
    <citation type="submission" date="2019-11" db="EMBL/GenBank/DDBJ databases">
        <title>Venturia inaequalis Genome Resource.</title>
        <authorList>
            <person name="Lichtner F.J."/>
        </authorList>
    </citation>
    <scope>NUCLEOTIDE SEQUENCE [LARGE SCALE GENOMIC DNA]</scope>
    <source>
        <strain evidence="5">Bline_iso_100314</strain>
    </source>
</reference>
<dbReference type="AlphaFoldDB" id="A0A8H3U4J2"/>
<keyword evidence="3" id="KW-0732">Signal</keyword>
<evidence type="ECO:0000313" key="6">
    <source>
        <dbReference type="Proteomes" id="UP000433883"/>
    </source>
</evidence>
<evidence type="ECO:0000313" key="5">
    <source>
        <dbReference type="EMBL" id="KAE9963067.1"/>
    </source>
</evidence>
<evidence type="ECO:0000256" key="1">
    <source>
        <dbReference type="ARBA" id="ARBA00001255"/>
    </source>
</evidence>
<dbReference type="SUPFAM" id="SSF51445">
    <property type="entry name" value="(Trans)glycosidases"/>
    <property type="match status" value="1"/>
</dbReference>